<dbReference type="SUPFAM" id="SSF144232">
    <property type="entry name" value="HIT/MYND zinc finger-like"/>
    <property type="match status" value="1"/>
</dbReference>
<keyword evidence="2 4" id="KW-0863">Zinc-finger</keyword>
<dbReference type="GO" id="GO:0008270">
    <property type="term" value="F:zinc ion binding"/>
    <property type="evidence" value="ECO:0007669"/>
    <property type="project" value="UniProtKB-KW"/>
</dbReference>
<name>A0A194S9J3_RHOGW</name>
<evidence type="ECO:0000259" key="5">
    <source>
        <dbReference type="PROSITE" id="PS50865"/>
    </source>
</evidence>
<dbReference type="STRING" id="578459.A0A194S9J3"/>
<accession>A0A194S9J3</accession>
<dbReference type="Proteomes" id="UP000053890">
    <property type="component" value="Unassembled WGS sequence"/>
</dbReference>
<dbReference type="AlphaFoldDB" id="A0A194S9J3"/>
<dbReference type="InterPro" id="IPR002893">
    <property type="entry name" value="Znf_MYND"/>
</dbReference>
<keyword evidence="7" id="KW-1185">Reference proteome</keyword>
<dbReference type="Gene3D" id="6.10.140.2220">
    <property type="match status" value="1"/>
</dbReference>
<evidence type="ECO:0000256" key="4">
    <source>
        <dbReference type="PROSITE-ProRule" id="PRU00134"/>
    </source>
</evidence>
<dbReference type="PROSITE" id="PS01360">
    <property type="entry name" value="ZF_MYND_1"/>
    <property type="match status" value="1"/>
</dbReference>
<evidence type="ECO:0000256" key="2">
    <source>
        <dbReference type="ARBA" id="ARBA00022771"/>
    </source>
</evidence>
<dbReference type="PROSITE" id="PS50865">
    <property type="entry name" value="ZF_MYND_2"/>
    <property type="match status" value="1"/>
</dbReference>
<dbReference type="RefSeq" id="XP_018273316.1">
    <property type="nucleotide sequence ID" value="XM_018415684.1"/>
</dbReference>
<keyword evidence="3" id="KW-0862">Zinc</keyword>
<keyword evidence="1" id="KW-0479">Metal-binding</keyword>
<dbReference type="EMBL" id="KQ474074">
    <property type="protein sequence ID" value="KPV77267.1"/>
    <property type="molecule type" value="Genomic_DNA"/>
</dbReference>
<evidence type="ECO:0000256" key="3">
    <source>
        <dbReference type="ARBA" id="ARBA00022833"/>
    </source>
</evidence>
<dbReference type="OrthoDB" id="2527510at2759"/>
<dbReference type="GeneID" id="28976132"/>
<dbReference type="Pfam" id="PF01753">
    <property type="entry name" value="zf-MYND"/>
    <property type="match status" value="1"/>
</dbReference>
<evidence type="ECO:0000313" key="7">
    <source>
        <dbReference type="Proteomes" id="UP000053890"/>
    </source>
</evidence>
<feature type="domain" description="MYND-type" evidence="5">
    <location>
        <begin position="5"/>
        <end position="41"/>
    </location>
</feature>
<sequence length="257" mass="28200">MPTLCAVCQEPSNTRCSACSEVAFCSRRCSTLLWPSHKAMCGRDLNLFYLPPLSTSEFKKLRAIKDKPYGASGQSLVYEVLEEGRGGSPDRVIEAFWFAVTMSADSDATVEDIRVASLLLAYEYLHRAKQEDKPADLAAPALSCWEAFAPSASSFRLKYLDTLEQLDGQSAAQADAANRGPLVVLNGVLRQELVHATLCAHVMQPKPILTIPELRPLLRKGYERLLEAVDAADMSPATKKAMREFSNTQSLAQAMQG</sequence>
<reference evidence="6 7" key="1">
    <citation type="journal article" date="2015" name="Front. Microbiol.">
        <title>Genome sequence of the plant growth promoting endophytic yeast Rhodotorula graminis WP1.</title>
        <authorList>
            <person name="Firrincieli A."/>
            <person name="Otillar R."/>
            <person name="Salamov A."/>
            <person name="Schmutz J."/>
            <person name="Khan Z."/>
            <person name="Redman R.S."/>
            <person name="Fleck N.D."/>
            <person name="Lindquist E."/>
            <person name="Grigoriev I.V."/>
            <person name="Doty S.L."/>
        </authorList>
    </citation>
    <scope>NUCLEOTIDE SEQUENCE [LARGE SCALE GENOMIC DNA]</scope>
    <source>
        <strain evidence="6 7">WP1</strain>
    </source>
</reference>
<evidence type="ECO:0000313" key="6">
    <source>
        <dbReference type="EMBL" id="KPV77267.1"/>
    </source>
</evidence>
<gene>
    <name evidence="6" type="ORF">RHOBADRAFT_51150</name>
</gene>
<evidence type="ECO:0000256" key="1">
    <source>
        <dbReference type="ARBA" id="ARBA00022723"/>
    </source>
</evidence>
<protein>
    <recommendedName>
        <fullName evidence="5">MYND-type domain-containing protein</fullName>
    </recommendedName>
</protein>
<proteinExistence type="predicted"/>
<organism evidence="6 7">
    <name type="scientific">Rhodotorula graminis (strain WP1)</name>
    <dbReference type="NCBI Taxonomy" id="578459"/>
    <lineage>
        <taxon>Eukaryota</taxon>
        <taxon>Fungi</taxon>
        <taxon>Dikarya</taxon>
        <taxon>Basidiomycota</taxon>
        <taxon>Pucciniomycotina</taxon>
        <taxon>Microbotryomycetes</taxon>
        <taxon>Sporidiobolales</taxon>
        <taxon>Sporidiobolaceae</taxon>
        <taxon>Rhodotorula</taxon>
    </lineage>
</organism>